<feature type="domain" description="GTP cyclohydrolase II" evidence="8">
    <location>
        <begin position="241"/>
        <end position="329"/>
    </location>
</feature>
<comment type="similarity">
    <text evidence="7">Belongs to the DHBP synthase family.</text>
</comment>
<evidence type="ECO:0000256" key="7">
    <source>
        <dbReference type="HAMAP-Rule" id="MF_00180"/>
    </source>
</evidence>
<dbReference type="InterPro" id="IPR000422">
    <property type="entry name" value="DHBP_synthase_RibB"/>
</dbReference>
<evidence type="ECO:0000256" key="5">
    <source>
        <dbReference type="ARBA" id="ARBA00022619"/>
    </source>
</evidence>
<gene>
    <name evidence="7" type="primary">ribB</name>
    <name evidence="9" type="ORF">GCM10023215_31310</name>
</gene>
<comment type="similarity">
    <text evidence="4">In the N-terminal section; belongs to the DHBP synthase family.</text>
</comment>
<dbReference type="Proteomes" id="UP001500325">
    <property type="component" value="Unassembled WGS sequence"/>
</dbReference>
<dbReference type="Pfam" id="PF00926">
    <property type="entry name" value="DHBP_synthase"/>
    <property type="match status" value="1"/>
</dbReference>
<keyword evidence="6 7" id="KW-0479">Metal-binding</keyword>
<evidence type="ECO:0000313" key="10">
    <source>
        <dbReference type="Proteomes" id="UP001500325"/>
    </source>
</evidence>
<dbReference type="Pfam" id="PF00925">
    <property type="entry name" value="GTP_cyclohydro2"/>
    <property type="match status" value="1"/>
</dbReference>
<evidence type="ECO:0000256" key="6">
    <source>
        <dbReference type="ARBA" id="ARBA00022723"/>
    </source>
</evidence>
<evidence type="ECO:0000256" key="2">
    <source>
        <dbReference type="ARBA" id="ARBA00002284"/>
    </source>
</evidence>
<comment type="subunit">
    <text evidence="7">Homodimer.</text>
</comment>
<organism evidence="9 10">
    <name type="scientific">Pseudonocardia yuanmonensis</name>
    <dbReference type="NCBI Taxonomy" id="1095914"/>
    <lineage>
        <taxon>Bacteria</taxon>
        <taxon>Bacillati</taxon>
        <taxon>Actinomycetota</taxon>
        <taxon>Actinomycetes</taxon>
        <taxon>Pseudonocardiales</taxon>
        <taxon>Pseudonocardiaceae</taxon>
        <taxon>Pseudonocardia</taxon>
    </lineage>
</organism>
<feature type="binding site" evidence="7">
    <location>
        <position position="60"/>
    </location>
    <ligand>
        <name>Mg(2+)</name>
        <dbReference type="ChEBI" id="CHEBI:18420"/>
        <label>2</label>
    </ligand>
</feature>
<dbReference type="SUPFAM" id="SSF142695">
    <property type="entry name" value="RibA-like"/>
    <property type="match status" value="1"/>
</dbReference>
<keyword evidence="5 7" id="KW-0686">Riboflavin biosynthesis</keyword>
<keyword evidence="10" id="KW-1185">Reference proteome</keyword>
<dbReference type="InterPro" id="IPR032677">
    <property type="entry name" value="GTP_cyclohydro_II"/>
</dbReference>
<name>A0ABP8WML0_9PSEU</name>
<dbReference type="Gene3D" id="3.40.50.10990">
    <property type="entry name" value="GTP cyclohydrolase II"/>
    <property type="match status" value="1"/>
</dbReference>
<comment type="cofactor">
    <cofactor evidence="7">
        <name>Mg(2+)</name>
        <dbReference type="ChEBI" id="CHEBI:18420"/>
    </cofactor>
    <cofactor evidence="7">
        <name>Mn(2+)</name>
        <dbReference type="ChEBI" id="CHEBI:29035"/>
    </cofactor>
    <text evidence="7">Binds 2 divalent metal cations per subunit. Magnesium or manganese.</text>
</comment>
<keyword evidence="7" id="KW-0464">Manganese</keyword>
<dbReference type="InterPro" id="IPR017945">
    <property type="entry name" value="DHBP_synth_RibB-like_a/b_dom"/>
</dbReference>
<dbReference type="HAMAP" id="MF_00180">
    <property type="entry name" value="RibB"/>
    <property type="match status" value="1"/>
</dbReference>
<comment type="pathway">
    <text evidence="3 7">Cofactor biosynthesis; riboflavin biosynthesis; 2-hydroxy-3-oxobutyl phosphate from D-ribulose 5-phosphate: step 1/1.</text>
</comment>
<feature type="binding site" evidence="7">
    <location>
        <begin position="171"/>
        <end position="175"/>
    </location>
    <ligand>
        <name>D-ribulose 5-phosphate</name>
        <dbReference type="ChEBI" id="CHEBI:58121"/>
    </ligand>
</feature>
<comment type="function">
    <text evidence="2 7">Catalyzes the conversion of D-ribulose 5-phosphate to formate and 3,4-dihydroxy-2-butanone 4-phosphate.</text>
</comment>
<protein>
    <recommendedName>
        <fullName evidence="7">3,4-dihydroxy-2-butanone 4-phosphate synthase</fullName>
        <shortName evidence="7">DHBP synthase</shortName>
        <ecNumber evidence="7">4.1.99.12</ecNumber>
    </recommendedName>
</protein>
<feature type="site" description="Essential for catalytic activity" evidence="7">
    <location>
        <position position="157"/>
    </location>
</feature>
<evidence type="ECO:0000256" key="4">
    <source>
        <dbReference type="ARBA" id="ARBA00005520"/>
    </source>
</evidence>
<feature type="binding site" evidence="7">
    <location>
        <begin position="59"/>
        <end position="60"/>
    </location>
    <ligand>
        <name>D-ribulose 5-phosphate</name>
        <dbReference type="ChEBI" id="CHEBI:58121"/>
    </ligand>
</feature>
<keyword evidence="7" id="KW-0460">Magnesium</keyword>
<evidence type="ECO:0000256" key="3">
    <source>
        <dbReference type="ARBA" id="ARBA00004904"/>
    </source>
</evidence>
<sequence length="375" mass="39166">MTGIEPATPGGELRQAFRSLPEGTAGDLVRPDPAEQRVRDALAALAAGDPVVVVDDADRENEGDLIFAATLATPALVAFTVRHTSGFVCVALPGEDCDRLGLSPMHRANQDRYRTAYQVTVDLAGTGTGISASARAATIAALGSAGSSAADFVRPGHVVPLRARPGGVLTRPGHTEAAVDLARLAGLPPAGALCEIVSRDRPGEMARAAELERFATEHDLVLISVADLIRYRRRTEPQVRRVVETSLPTDHGRFRAVGYASTHDDAEHVALIAGPVDDTVPVHVHTECLTGDVLRSTVCSCRRGLDAAMARFAAEGRGIVVYLRPAGRARACDLFDPPGIDLAGGTAAVWILSDLGVRALPGTGIPEPGTRGAAA</sequence>
<feature type="binding site" evidence="7">
    <location>
        <position position="174"/>
    </location>
    <ligand>
        <name>Mg(2+)</name>
        <dbReference type="ChEBI" id="CHEBI:18420"/>
        <label>2</label>
    </ligand>
</feature>
<evidence type="ECO:0000259" key="8">
    <source>
        <dbReference type="Pfam" id="PF00925"/>
    </source>
</evidence>
<evidence type="ECO:0000313" key="9">
    <source>
        <dbReference type="EMBL" id="GAA4692025.1"/>
    </source>
</evidence>
<dbReference type="EMBL" id="BAABIC010000009">
    <property type="protein sequence ID" value="GAA4692025.1"/>
    <property type="molecule type" value="Genomic_DNA"/>
</dbReference>
<comment type="catalytic activity">
    <reaction evidence="1 7">
        <text>D-ribulose 5-phosphate = (2S)-2-hydroxy-3-oxobutyl phosphate + formate + H(+)</text>
        <dbReference type="Rhea" id="RHEA:18457"/>
        <dbReference type="ChEBI" id="CHEBI:15378"/>
        <dbReference type="ChEBI" id="CHEBI:15740"/>
        <dbReference type="ChEBI" id="CHEBI:58121"/>
        <dbReference type="ChEBI" id="CHEBI:58830"/>
        <dbReference type="EC" id="4.1.99.12"/>
    </reaction>
</comment>
<accession>A0ABP8WML0</accession>
<proteinExistence type="inferred from homology"/>
<dbReference type="SUPFAM" id="SSF55821">
    <property type="entry name" value="YrdC/RibB"/>
    <property type="match status" value="1"/>
</dbReference>
<dbReference type="EC" id="4.1.99.12" evidence="7"/>
<keyword evidence="7" id="KW-0456">Lyase</keyword>
<dbReference type="InterPro" id="IPR036144">
    <property type="entry name" value="RibA-like_sf"/>
</dbReference>
<dbReference type="Gene3D" id="3.90.870.10">
    <property type="entry name" value="DHBP synthase"/>
    <property type="match status" value="1"/>
</dbReference>
<feature type="site" description="Essential for catalytic activity" evidence="7">
    <location>
        <position position="195"/>
    </location>
</feature>
<dbReference type="PANTHER" id="PTHR21327">
    <property type="entry name" value="GTP CYCLOHYDROLASE II-RELATED"/>
    <property type="match status" value="1"/>
</dbReference>
<dbReference type="RefSeq" id="WP_345381235.1">
    <property type="nucleotide sequence ID" value="NZ_BAABIC010000009.1"/>
</dbReference>
<comment type="caution">
    <text evidence="9">The sequence shown here is derived from an EMBL/GenBank/DDBJ whole genome shotgun (WGS) entry which is preliminary data.</text>
</comment>
<dbReference type="NCBIfam" id="TIGR00506">
    <property type="entry name" value="ribB"/>
    <property type="match status" value="1"/>
</dbReference>
<dbReference type="PANTHER" id="PTHR21327:SF18">
    <property type="entry name" value="3,4-DIHYDROXY-2-BUTANONE 4-PHOSPHATE SYNTHASE"/>
    <property type="match status" value="1"/>
</dbReference>
<reference evidence="10" key="1">
    <citation type="journal article" date="2019" name="Int. J. Syst. Evol. Microbiol.">
        <title>The Global Catalogue of Microorganisms (GCM) 10K type strain sequencing project: providing services to taxonomists for standard genome sequencing and annotation.</title>
        <authorList>
            <consortium name="The Broad Institute Genomics Platform"/>
            <consortium name="The Broad Institute Genome Sequencing Center for Infectious Disease"/>
            <person name="Wu L."/>
            <person name="Ma J."/>
        </authorList>
    </citation>
    <scope>NUCLEOTIDE SEQUENCE [LARGE SCALE GENOMIC DNA]</scope>
    <source>
        <strain evidence="10">JCM 18055</strain>
    </source>
</reference>
<feature type="binding site" evidence="7">
    <location>
        <position position="64"/>
    </location>
    <ligand>
        <name>D-ribulose 5-phosphate</name>
        <dbReference type="ChEBI" id="CHEBI:58121"/>
    </ligand>
</feature>
<evidence type="ECO:0000256" key="1">
    <source>
        <dbReference type="ARBA" id="ARBA00000141"/>
    </source>
</evidence>
<feature type="binding site" evidence="7">
    <location>
        <position position="60"/>
    </location>
    <ligand>
        <name>Mg(2+)</name>
        <dbReference type="ChEBI" id="CHEBI:18420"/>
        <label>1</label>
    </ligand>
</feature>